<evidence type="ECO:0000313" key="9">
    <source>
        <dbReference type="EMBL" id="AFM13910.1"/>
    </source>
</evidence>
<proteinExistence type="inferred from homology"/>
<dbReference type="GO" id="GO:0016746">
    <property type="term" value="F:acyltransferase activity"/>
    <property type="evidence" value="ECO:0007669"/>
    <property type="project" value="UniProtKB-KW"/>
</dbReference>
<dbReference type="HOGENOM" id="CLU_399507_0_0_12"/>
<dbReference type="SUPFAM" id="SSF51735">
    <property type="entry name" value="NAD(P)-binding Rossmann-fold domains"/>
    <property type="match status" value="1"/>
</dbReference>
<evidence type="ECO:0000256" key="2">
    <source>
        <dbReference type="ARBA" id="ARBA00022516"/>
    </source>
</evidence>
<dbReference type="InterPro" id="IPR008927">
    <property type="entry name" value="6-PGluconate_DH-like_C_sf"/>
</dbReference>
<gene>
    <name evidence="9" type="ordered locus">Turpa_3271</name>
</gene>
<organism evidence="9 10">
    <name type="scientific">Turneriella parva (strain ATCC BAA-1111 / DSM 21527 / NCTC 11395 / H)</name>
    <name type="common">Leptospira parva</name>
    <dbReference type="NCBI Taxonomy" id="869212"/>
    <lineage>
        <taxon>Bacteria</taxon>
        <taxon>Pseudomonadati</taxon>
        <taxon>Spirochaetota</taxon>
        <taxon>Spirochaetia</taxon>
        <taxon>Leptospirales</taxon>
        <taxon>Leptospiraceae</taxon>
        <taxon>Turneriella</taxon>
    </lineage>
</organism>
<dbReference type="Pfam" id="PF01553">
    <property type="entry name" value="Acyltransferase"/>
    <property type="match status" value="1"/>
</dbReference>
<reference evidence="9 10" key="1">
    <citation type="submission" date="2012-06" db="EMBL/GenBank/DDBJ databases">
        <title>The complete chromosome of genome of Turneriella parva DSM 21527.</title>
        <authorList>
            <consortium name="US DOE Joint Genome Institute (JGI-PGF)"/>
            <person name="Lucas S."/>
            <person name="Han J."/>
            <person name="Lapidus A."/>
            <person name="Bruce D."/>
            <person name="Goodwin L."/>
            <person name="Pitluck S."/>
            <person name="Peters L."/>
            <person name="Kyrpides N."/>
            <person name="Mavromatis K."/>
            <person name="Ivanova N."/>
            <person name="Mikhailova N."/>
            <person name="Chertkov O."/>
            <person name="Detter J.C."/>
            <person name="Tapia R."/>
            <person name="Han C."/>
            <person name="Land M."/>
            <person name="Hauser L."/>
            <person name="Markowitz V."/>
            <person name="Cheng J.-F."/>
            <person name="Hugenholtz P."/>
            <person name="Woyke T."/>
            <person name="Wu D."/>
            <person name="Gronow S."/>
            <person name="Wellnitz S."/>
            <person name="Brambilla E."/>
            <person name="Klenk H.-P."/>
            <person name="Eisen J.A."/>
        </authorList>
    </citation>
    <scope>NUCLEOTIDE SEQUENCE [LARGE SCALE GENOMIC DNA]</scope>
    <source>
        <strain evidence="10">ATCC BAA-1111 / DSM 21527 / NCTC 11395 / H</strain>
    </source>
</reference>
<dbReference type="Pfam" id="PF01210">
    <property type="entry name" value="NAD_Gly3P_dh_N"/>
    <property type="match status" value="1"/>
</dbReference>
<comment type="similarity">
    <text evidence="1 7">Belongs to the NAD-dependent glycerol-3-phosphate dehydrogenase family.</text>
</comment>
<name>I4B9F3_TURPD</name>
<evidence type="ECO:0000313" key="10">
    <source>
        <dbReference type="Proteomes" id="UP000006048"/>
    </source>
</evidence>
<protein>
    <submittedName>
        <fullName evidence="9">Phospholipid/glycerol acyltransferase</fullName>
    </submittedName>
</protein>
<dbReference type="PATRIC" id="fig|869212.3.peg.3308"/>
<dbReference type="SMART" id="SM00563">
    <property type="entry name" value="PlsC"/>
    <property type="match status" value="1"/>
</dbReference>
<feature type="domain" description="Phospholipid/glycerol acyltransferase" evidence="8">
    <location>
        <begin position="116"/>
        <end position="250"/>
    </location>
</feature>
<dbReference type="PANTHER" id="PTHR11728">
    <property type="entry name" value="GLYCEROL-3-PHOSPHATE DEHYDROGENASE"/>
    <property type="match status" value="1"/>
</dbReference>
<dbReference type="AlphaFoldDB" id="I4B9F3"/>
<keyword evidence="5" id="KW-0594">Phospholipid biosynthesis</keyword>
<dbReference type="GO" id="GO:0005829">
    <property type="term" value="C:cytosol"/>
    <property type="evidence" value="ECO:0007669"/>
    <property type="project" value="TreeGrafter"/>
</dbReference>
<dbReference type="PRINTS" id="PR00077">
    <property type="entry name" value="GPDHDRGNASE"/>
</dbReference>
<sequence>MSKDPKEHALDGGTYAPWQREFFKNIDIFMQNGMKEDKAREMLIRYLKLSVETPVPRVIETFSDESKLAEVGVFTKRDDSIRDFMIEFLSPMLKKFHIEGEENLAEILPLLGKYPVTIVSNHLSHFDTAAIYGLLYNHSKEARKLADSMVFIGGRLVFLADFTRLGLYTIESLLVCSKRDMTDNPGMADVMTRINMRSFRQAADLQKQGKVICIFPEGTRSRTGRLITFVDTVYHYVMNKVIVPISLVGTDKILPAESFLFQQATGKLVIGKPILVGKLHGDGAENFPASIPRLEIPEVENKKQFVIDSLALLIGQNLDRHMHGTYRNLYLDDGKTKKKNILIKAGSTPHAEVGIIGHSPYATAMAAVLANKQVNIRIFLPDAEKARTFNEVNTDVTNFPLFKLPPNIAFTSEPKDLLKCSIYIQGVRPWEIEQYYELMTPILNQSFATIVGIVKGFTGSKYGLIFEDLEKIHKINPARFAVLSGANYPEQILERKPGGFELAAINTSLVNDLIDFFTTGYVFTRPAVNPYDVRGVQLGGALKNIYALGVGLVDGYYEKYLGGNNDSTLFHLAHRISAEMANMVVEMGGRKSTLAGVAGITDLMLSCFGLDSHDRQYGHDYVFESHDKKKMLSGVYGIKALPRLVKLREEKYPIAKAIHDVIADDKNLEDAIERIALTFGQSRSVQFRD</sequence>
<dbReference type="InterPro" id="IPR002123">
    <property type="entry name" value="Plipid/glycerol_acylTrfase"/>
</dbReference>
<evidence type="ECO:0000256" key="3">
    <source>
        <dbReference type="ARBA" id="ARBA00023002"/>
    </source>
</evidence>
<dbReference type="GO" id="GO:0046168">
    <property type="term" value="P:glycerol-3-phosphate catabolic process"/>
    <property type="evidence" value="ECO:0007669"/>
    <property type="project" value="InterPro"/>
</dbReference>
<dbReference type="CDD" id="cd07989">
    <property type="entry name" value="LPLAT_AGPAT-like"/>
    <property type="match status" value="1"/>
</dbReference>
<keyword evidence="6" id="KW-1208">Phospholipid metabolism</keyword>
<keyword evidence="9" id="KW-0808">Transferase</keyword>
<keyword evidence="3 7" id="KW-0560">Oxidoreductase</keyword>
<dbReference type="GO" id="GO:0008654">
    <property type="term" value="P:phospholipid biosynthetic process"/>
    <property type="evidence" value="ECO:0007669"/>
    <property type="project" value="UniProtKB-KW"/>
</dbReference>
<dbReference type="InterPro" id="IPR006168">
    <property type="entry name" value="G3P_DH_NAD-dep"/>
</dbReference>
<dbReference type="PANTHER" id="PTHR11728:SF1">
    <property type="entry name" value="GLYCEROL-3-PHOSPHATE DEHYDROGENASE [NAD(+)] 2, CHLOROPLASTIC"/>
    <property type="match status" value="1"/>
</dbReference>
<evidence type="ECO:0000259" key="8">
    <source>
        <dbReference type="SMART" id="SM00563"/>
    </source>
</evidence>
<evidence type="ECO:0000256" key="6">
    <source>
        <dbReference type="ARBA" id="ARBA00023264"/>
    </source>
</evidence>
<evidence type="ECO:0000256" key="4">
    <source>
        <dbReference type="ARBA" id="ARBA00023098"/>
    </source>
</evidence>
<evidence type="ECO:0000256" key="7">
    <source>
        <dbReference type="RuleBase" id="RU000437"/>
    </source>
</evidence>
<dbReference type="SUPFAM" id="SSF48179">
    <property type="entry name" value="6-phosphogluconate dehydrogenase C-terminal domain-like"/>
    <property type="match status" value="1"/>
</dbReference>
<dbReference type="Pfam" id="PF07479">
    <property type="entry name" value="NAD_Gly3P_dh_C"/>
    <property type="match status" value="1"/>
</dbReference>
<keyword evidence="4" id="KW-0443">Lipid metabolism</keyword>
<dbReference type="GO" id="GO:0005975">
    <property type="term" value="P:carbohydrate metabolic process"/>
    <property type="evidence" value="ECO:0007669"/>
    <property type="project" value="InterPro"/>
</dbReference>
<dbReference type="STRING" id="869212.Turpa_3271"/>
<keyword evidence="9" id="KW-0012">Acyltransferase</keyword>
<dbReference type="GO" id="GO:0047952">
    <property type="term" value="F:glycerol-3-phosphate dehydrogenase [NAD(P)+] activity"/>
    <property type="evidence" value="ECO:0007669"/>
    <property type="project" value="TreeGrafter"/>
</dbReference>
<dbReference type="Gene3D" id="1.10.1040.10">
    <property type="entry name" value="N-(1-d-carboxylethyl)-l-norvaline Dehydrogenase, domain 2"/>
    <property type="match status" value="1"/>
</dbReference>
<dbReference type="Proteomes" id="UP000006048">
    <property type="component" value="Chromosome"/>
</dbReference>
<dbReference type="OrthoDB" id="9803035at2"/>
<keyword evidence="2" id="KW-0444">Lipid biosynthesis</keyword>
<evidence type="ECO:0000256" key="1">
    <source>
        <dbReference type="ARBA" id="ARBA00011009"/>
    </source>
</evidence>
<dbReference type="KEGG" id="tpx:Turpa_3271"/>
<dbReference type="SUPFAM" id="SSF69593">
    <property type="entry name" value="Glycerol-3-phosphate (1)-acyltransferase"/>
    <property type="match status" value="1"/>
</dbReference>
<dbReference type="EMBL" id="CP002959">
    <property type="protein sequence ID" value="AFM13910.1"/>
    <property type="molecule type" value="Genomic_DNA"/>
</dbReference>
<dbReference type="Gene3D" id="3.40.50.720">
    <property type="entry name" value="NAD(P)-binding Rossmann-like Domain"/>
    <property type="match status" value="1"/>
</dbReference>
<dbReference type="InterPro" id="IPR013328">
    <property type="entry name" value="6PGD_dom2"/>
</dbReference>
<accession>I4B9F3</accession>
<dbReference type="RefSeq" id="WP_014804410.1">
    <property type="nucleotide sequence ID" value="NC_018020.1"/>
</dbReference>
<keyword evidence="10" id="KW-1185">Reference proteome</keyword>
<dbReference type="InterPro" id="IPR011128">
    <property type="entry name" value="G3P_DH_NAD-dep_N"/>
</dbReference>
<evidence type="ECO:0000256" key="5">
    <source>
        <dbReference type="ARBA" id="ARBA00023209"/>
    </source>
</evidence>
<dbReference type="GO" id="GO:0051287">
    <property type="term" value="F:NAD binding"/>
    <property type="evidence" value="ECO:0007669"/>
    <property type="project" value="InterPro"/>
</dbReference>
<keyword evidence="7" id="KW-0520">NAD</keyword>
<dbReference type="Gene3D" id="3.40.1130.10">
    <property type="entry name" value="Glycerol-3-phosphate (1)-acyltransferase"/>
    <property type="match status" value="1"/>
</dbReference>
<dbReference type="InterPro" id="IPR006109">
    <property type="entry name" value="G3P_DH_NAD-dep_C"/>
</dbReference>
<dbReference type="InterPro" id="IPR036291">
    <property type="entry name" value="NAD(P)-bd_dom_sf"/>
</dbReference>